<dbReference type="Proteomes" id="UP000034646">
    <property type="component" value="Unassembled WGS sequence"/>
</dbReference>
<dbReference type="Gene3D" id="1.10.1760.20">
    <property type="match status" value="1"/>
</dbReference>
<organism evidence="2 3">
    <name type="scientific">Candidatus Nomurabacteria bacterium GW2011_GWA2_43_15</name>
    <dbReference type="NCBI Taxonomy" id="1618738"/>
    <lineage>
        <taxon>Bacteria</taxon>
        <taxon>Candidatus Nomuraibacteriota</taxon>
    </lineage>
</organism>
<evidence type="ECO:0000256" key="1">
    <source>
        <dbReference type="SAM" id="Phobius"/>
    </source>
</evidence>
<protein>
    <recommendedName>
        <fullName evidence="4">Riboflavin transporter</fullName>
    </recommendedName>
</protein>
<evidence type="ECO:0000313" key="2">
    <source>
        <dbReference type="EMBL" id="KKT01183.1"/>
    </source>
</evidence>
<feature type="transmembrane region" description="Helical" evidence="1">
    <location>
        <begin position="136"/>
        <end position="161"/>
    </location>
</feature>
<feature type="transmembrane region" description="Helical" evidence="1">
    <location>
        <begin position="70"/>
        <end position="90"/>
    </location>
</feature>
<accession>A0A0G1DUC0</accession>
<dbReference type="AlphaFoldDB" id="A0A0G1DUC0"/>
<gene>
    <name evidence="2" type="ORF">UV76_C0002G0096</name>
</gene>
<proteinExistence type="predicted"/>
<feature type="transmembrane region" description="Helical" evidence="1">
    <location>
        <begin position="102"/>
        <end position="124"/>
    </location>
</feature>
<comment type="caution">
    <text evidence="2">The sequence shown here is derived from an EMBL/GenBank/DDBJ whole genome shotgun (WGS) entry which is preliminary data.</text>
</comment>
<evidence type="ECO:0008006" key="4">
    <source>
        <dbReference type="Google" id="ProtNLM"/>
    </source>
</evidence>
<keyword evidence="1" id="KW-0472">Membrane</keyword>
<reference evidence="2 3" key="1">
    <citation type="journal article" date="2015" name="Nature">
        <title>rRNA introns, odd ribosomes, and small enigmatic genomes across a large radiation of phyla.</title>
        <authorList>
            <person name="Brown C.T."/>
            <person name="Hug L.A."/>
            <person name="Thomas B.C."/>
            <person name="Sharon I."/>
            <person name="Castelle C.J."/>
            <person name="Singh A."/>
            <person name="Wilkins M.J."/>
            <person name="Williams K.H."/>
            <person name="Banfield J.F."/>
        </authorList>
    </citation>
    <scope>NUCLEOTIDE SEQUENCE [LARGE SCALE GENOMIC DNA]</scope>
</reference>
<keyword evidence="1" id="KW-0812">Transmembrane</keyword>
<evidence type="ECO:0000313" key="3">
    <source>
        <dbReference type="Proteomes" id="UP000034646"/>
    </source>
</evidence>
<name>A0A0G1DUC0_9BACT</name>
<dbReference type="EMBL" id="LCFS01000002">
    <property type="protein sequence ID" value="KKT01183.1"/>
    <property type="molecule type" value="Genomic_DNA"/>
</dbReference>
<dbReference type="STRING" id="1618738.UV76_C0002G0096"/>
<sequence>MDTNNKKYFKFSLALIVCLLARLIPFRAPNVEPILAATMPFSKAYGALFGFFFAVLSILLYDALTETLGAQTFFTAGAFGILGVWSASYFKKNKANAWNYARFAIFGTLFFDALTGLTVGPIFFHQSFIGSFLGQIPFTALHLLGNIAFALVLSPAIYNFLVKKRKRETELVANVFKPKMI</sequence>
<feature type="transmembrane region" description="Helical" evidence="1">
    <location>
        <begin position="45"/>
        <end position="64"/>
    </location>
</feature>
<keyword evidence="1" id="KW-1133">Transmembrane helix</keyword>